<feature type="transmembrane region" description="Helical" evidence="1">
    <location>
        <begin position="12"/>
        <end position="33"/>
    </location>
</feature>
<reference evidence="2 3" key="1">
    <citation type="submission" date="2016-12" db="EMBL/GenBank/DDBJ databases">
        <title>Genome sequencing of Methylocaldum marinum.</title>
        <authorList>
            <person name="Takeuchi M."/>
            <person name="Kamagata Y."/>
            <person name="Hiraoka S."/>
            <person name="Oshima K."/>
            <person name="Hattori M."/>
            <person name="Iwasaki W."/>
        </authorList>
    </citation>
    <scope>NUCLEOTIDE SEQUENCE [LARGE SCALE GENOMIC DNA]</scope>
    <source>
        <strain evidence="2 3">S8</strain>
    </source>
</reference>
<name>A0A250KY38_9GAMM</name>
<dbReference type="EMBL" id="AP017928">
    <property type="protein sequence ID" value="BBA35901.1"/>
    <property type="molecule type" value="Genomic_DNA"/>
</dbReference>
<evidence type="ECO:0000313" key="3">
    <source>
        <dbReference type="Proteomes" id="UP000266313"/>
    </source>
</evidence>
<gene>
    <name evidence="2" type="ORF">sS8_3969</name>
</gene>
<dbReference type="InterPro" id="IPR033456">
    <property type="entry name" value="DUF5132"/>
</dbReference>
<protein>
    <recommendedName>
        <fullName evidence="4">DUF5132 domain-containing protein</fullName>
    </recommendedName>
</protein>
<evidence type="ECO:0008006" key="4">
    <source>
        <dbReference type="Google" id="ProtNLM"/>
    </source>
</evidence>
<proteinExistence type="predicted"/>
<keyword evidence="1" id="KW-1133">Transmembrane helix</keyword>
<organism evidence="2 3">
    <name type="scientific">Methylocaldum marinum</name>
    <dbReference type="NCBI Taxonomy" id="1432792"/>
    <lineage>
        <taxon>Bacteria</taxon>
        <taxon>Pseudomonadati</taxon>
        <taxon>Pseudomonadota</taxon>
        <taxon>Gammaproteobacteria</taxon>
        <taxon>Methylococcales</taxon>
        <taxon>Methylococcaceae</taxon>
        <taxon>Methylocaldum</taxon>
    </lineage>
</organism>
<keyword evidence="1" id="KW-0812">Transmembrane</keyword>
<evidence type="ECO:0000313" key="2">
    <source>
        <dbReference type="EMBL" id="BBA35901.1"/>
    </source>
</evidence>
<dbReference type="KEGG" id="mmai:sS8_3969"/>
<keyword evidence="1" id="KW-0472">Membrane</keyword>
<keyword evidence="3" id="KW-1185">Reference proteome</keyword>
<dbReference type="AlphaFoldDB" id="A0A250KY38"/>
<dbReference type="Proteomes" id="UP000266313">
    <property type="component" value="Chromosome"/>
</dbReference>
<dbReference type="RefSeq" id="WP_119631172.1">
    <property type="nucleotide sequence ID" value="NZ_AP017928.1"/>
</dbReference>
<sequence length="97" mass="9754">MAGLGDLLKNDLAKGVALGLGVVAAGVVLAPALRPAARAAVKTGILLFEKGREWTAEAGETFEDLVAEVRAELAEQAAAAEGLDAAQQAAAENSQKG</sequence>
<accession>A0A250KY38</accession>
<dbReference type="Pfam" id="PF17195">
    <property type="entry name" value="DUF5132"/>
    <property type="match status" value="1"/>
</dbReference>
<evidence type="ECO:0000256" key="1">
    <source>
        <dbReference type="SAM" id="Phobius"/>
    </source>
</evidence>